<dbReference type="PIRSF" id="PIRSF014899">
    <property type="entry name" value="UCP014899"/>
    <property type="match status" value="1"/>
</dbReference>
<gene>
    <name evidence="3" type="ORF">FGG08_000891</name>
</gene>
<dbReference type="EMBL" id="JAGHQL010000011">
    <property type="protein sequence ID" value="KAH0544965.1"/>
    <property type="molecule type" value="Genomic_DNA"/>
</dbReference>
<dbReference type="PANTHER" id="PTHR35596">
    <property type="entry name" value="DUF2263 DOMAIN-CONTAINING PROTEIN"/>
    <property type="match status" value="1"/>
</dbReference>
<sequence length="327" mass="35467">MNTPSSSKGYIQTTLSFSPLPRNATTKSKPSDEVESSPKRSNSLAQLAQETKAVLPEILSKLSPSVTAEGKLYVRKDVDFLNQKYCPNYTLPANSPEPGRKGTRITVLDADSFDATLDLESRADSADKKPVAVLNMANARVGGGGWLSGALAQEEALCYRSSLSFTLKRRFYPLPDISGIYSPTVVIIRDSLAAGHSLLYPTVAPQHLPVVSVISVAAIRDPATTDTTPPTYQNDADRELMKSKIRMILRVSVLNGHRRLVLGALGCGAFRNPPGEVVECFREVFGEREFSGGWWKDVVFAVMDDGGGERGDGNFGVFWRGLNGVVV</sequence>
<feature type="compositionally biased region" description="Polar residues" evidence="1">
    <location>
        <begin position="1"/>
        <end position="28"/>
    </location>
</feature>
<proteinExistence type="predicted"/>
<dbReference type="NCBIfam" id="TIGR02452">
    <property type="entry name" value="TIGR02452 family protein"/>
    <property type="match status" value="1"/>
</dbReference>
<dbReference type="Pfam" id="PF10021">
    <property type="entry name" value="PARG_cat_microb"/>
    <property type="match status" value="1"/>
</dbReference>
<dbReference type="InterPro" id="IPR012664">
    <property type="entry name" value="CHP02452"/>
</dbReference>
<protein>
    <recommendedName>
        <fullName evidence="2">Microbial-type PARG catalytic domain-containing protein</fullName>
    </recommendedName>
</protein>
<feature type="compositionally biased region" description="Basic and acidic residues" evidence="1">
    <location>
        <begin position="29"/>
        <end position="38"/>
    </location>
</feature>
<feature type="domain" description="Microbial-type PARG catalytic" evidence="2">
    <location>
        <begin position="93"/>
        <end position="190"/>
    </location>
</feature>
<dbReference type="AlphaFoldDB" id="A0A9P8L5P6"/>
<dbReference type="PANTHER" id="PTHR35596:SF1">
    <property type="entry name" value="MICROBIAL-TYPE PARG CATALYTIC DOMAIN-CONTAINING PROTEIN"/>
    <property type="match status" value="1"/>
</dbReference>
<reference evidence="3" key="1">
    <citation type="submission" date="2021-03" db="EMBL/GenBank/DDBJ databases">
        <title>Comparative genomics and phylogenomic investigation of the class Geoglossomycetes provide insights into ecological specialization and systematics.</title>
        <authorList>
            <person name="Melie T."/>
            <person name="Pirro S."/>
            <person name="Miller A.N."/>
            <person name="Quandt A."/>
        </authorList>
    </citation>
    <scope>NUCLEOTIDE SEQUENCE</scope>
    <source>
        <strain evidence="3">GBOQ0MN5Z8</strain>
    </source>
</reference>
<evidence type="ECO:0000313" key="3">
    <source>
        <dbReference type="EMBL" id="KAH0544965.1"/>
    </source>
</evidence>
<evidence type="ECO:0000313" key="4">
    <source>
        <dbReference type="Proteomes" id="UP000698800"/>
    </source>
</evidence>
<dbReference type="InterPro" id="IPR019261">
    <property type="entry name" value="PARG_cat_microbial"/>
</dbReference>
<dbReference type="Gene3D" id="3.40.220.10">
    <property type="entry name" value="Leucine Aminopeptidase, subunit E, domain 1"/>
    <property type="match status" value="1"/>
</dbReference>
<dbReference type="OrthoDB" id="9985428at2759"/>
<dbReference type="Proteomes" id="UP000698800">
    <property type="component" value="Unassembled WGS sequence"/>
</dbReference>
<accession>A0A9P8L5P6</accession>
<evidence type="ECO:0000259" key="2">
    <source>
        <dbReference type="Pfam" id="PF10021"/>
    </source>
</evidence>
<name>A0A9P8L5P6_9PEZI</name>
<feature type="region of interest" description="Disordered" evidence="1">
    <location>
        <begin position="1"/>
        <end position="44"/>
    </location>
</feature>
<dbReference type="SUPFAM" id="SSF52949">
    <property type="entry name" value="Macro domain-like"/>
    <property type="match status" value="1"/>
</dbReference>
<evidence type="ECO:0000256" key="1">
    <source>
        <dbReference type="SAM" id="MobiDB-lite"/>
    </source>
</evidence>
<comment type="caution">
    <text evidence="3">The sequence shown here is derived from an EMBL/GenBank/DDBJ whole genome shotgun (WGS) entry which is preliminary data.</text>
</comment>
<dbReference type="InterPro" id="IPR043472">
    <property type="entry name" value="Macro_dom-like"/>
</dbReference>
<keyword evidence="4" id="KW-1185">Reference proteome</keyword>
<organism evidence="3 4">
    <name type="scientific">Glutinoglossum americanum</name>
    <dbReference type="NCBI Taxonomy" id="1670608"/>
    <lineage>
        <taxon>Eukaryota</taxon>
        <taxon>Fungi</taxon>
        <taxon>Dikarya</taxon>
        <taxon>Ascomycota</taxon>
        <taxon>Pezizomycotina</taxon>
        <taxon>Geoglossomycetes</taxon>
        <taxon>Geoglossales</taxon>
        <taxon>Geoglossaceae</taxon>
        <taxon>Glutinoglossum</taxon>
    </lineage>
</organism>